<dbReference type="PANTHER" id="PTHR47150:SF4">
    <property type="entry name" value="HARBINGER TRANSPOSASE-DERIVED PROTEIN-RELATED"/>
    <property type="match status" value="1"/>
</dbReference>
<protein>
    <submittedName>
        <fullName evidence="2">Uncharacterized protein</fullName>
    </submittedName>
</protein>
<feature type="region of interest" description="Disordered" evidence="1">
    <location>
        <begin position="576"/>
        <end position="598"/>
    </location>
</feature>
<feature type="compositionally biased region" description="Polar residues" evidence="1">
    <location>
        <begin position="1"/>
        <end position="11"/>
    </location>
</feature>
<feature type="compositionally biased region" description="Acidic residues" evidence="1">
    <location>
        <begin position="588"/>
        <end position="597"/>
    </location>
</feature>
<dbReference type="EMBL" id="BKCJ010123881">
    <property type="protein sequence ID" value="GEX69144.1"/>
    <property type="molecule type" value="Genomic_DNA"/>
</dbReference>
<feature type="compositionally biased region" description="Basic and acidic residues" evidence="1">
    <location>
        <begin position="116"/>
        <end position="135"/>
    </location>
</feature>
<dbReference type="InterPro" id="IPR006912">
    <property type="entry name" value="Harbinger_derived_prot"/>
</dbReference>
<feature type="region of interest" description="Disordered" evidence="1">
    <location>
        <begin position="102"/>
        <end position="140"/>
    </location>
</feature>
<feature type="region of interest" description="Disordered" evidence="1">
    <location>
        <begin position="1"/>
        <end position="71"/>
    </location>
</feature>
<gene>
    <name evidence="2" type="ORF">Tci_341119</name>
</gene>
<evidence type="ECO:0000256" key="1">
    <source>
        <dbReference type="SAM" id="MobiDB-lite"/>
    </source>
</evidence>
<dbReference type="Pfam" id="PF04827">
    <property type="entry name" value="Plant_tran"/>
    <property type="match status" value="1"/>
</dbReference>
<feature type="compositionally biased region" description="Low complexity" evidence="1">
    <location>
        <begin position="18"/>
        <end position="30"/>
    </location>
</feature>
<dbReference type="AlphaFoldDB" id="A0A699HFN3"/>
<sequence length="650" mass="73715">MKMHNALNQQYGYRPHMSPSSNPITSQSSQRFSPLNSLDIKDDEFASLFGEGPSQPVVKDSPDESPVEEVAPVKRNYQKEVSSPSAANGKIRIVLRTSESASDSAHNGLNLNDEAADLRDEEIKESRPMGQDKTKRMGSTSVAHSASSMAADPSLVDVLLSKFTQCAALLFSSRKEASFEYVRIKEQELELERLKLAQAEKFKKQKLAQRDQELAMQEKMFQLQQEEKWEKDIISYNESHEHLTRKALSTGLLLKKKIKELSFLFMSFHFTYTFFYNHTNNNYFYLFISQIKENSDQFFFNDTDEEEEVNSLVFGFFKDAAMLLLASTSTTLIIRCNTIIRDHHGVHDRLVAAYFAEQPMYTPKQFRERFRMRRKLFNRIVQDLNDAYTCFQQNIDAVGRCGISSLVICTSAIRQLAYDSVLDSLDEYLQIGTKTARDCLINFCNGVMELYGEEYLRKTTQTDIEKLYAYHEEKHGFPDMVGSIDYTKWPWGQCPVGLRGQFCRKSVWSLVRSDYKGLVIVWSKREKAEMALIWQSGGDEDAGGYGHYTDNEINRLAREGKQRGHILGVGRFESGCASGSGGCGDDKESADEDEDGDGPTVSLGIALGKVSLSSVSQRTFSSDKSLGKGIFRDKSLGKAPKCRWGMWLML</sequence>
<name>A0A699HFN3_TANCI</name>
<proteinExistence type="predicted"/>
<reference evidence="2" key="1">
    <citation type="journal article" date="2019" name="Sci. Rep.">
        <title>Draft genome of Tanacetum cinerariifolium, the natural source of mosquito coil.</title>
        <authorList>
            <person name="Yamashiro T."/>
            <person name="Shiraishi A."/>
            <person name="Satake H."/>
            <person name="Nakayama K."/>
        </authorList>
    </citation>
    <scope>NUCLEOTIDE SEQUENCE</scope>
</reference>
<comment type="caution">
    <text evidence="2">The sequence shown here is derived from an EMBL/GenBank/DDBJ whole genome shotgun (WGS) entry which is preliminary data.</text>
</comment>
<accession>A0A699HFN3</accession>
<dbReference type="PANTHER" id="PTHR47150">
    <property type="entry name" value="OS12G0169200 PROTEIN"/>
    <property type="match status" value="1"/>
</dbReference>
<evidence type="ECO:0000313" key="2">
    <source>
        <dbReference type="EMBL" id="GEX69144.1"/>
    </source>
</evidence>
<organism evidence="2">
    <name type="scientific">Tanacetum cinerariifolium</name>
    <name type="common">Dalmatian daisy</name>
    <name type="synonym">Chrysanthemum cinerariifolium</name>
    <dbReference type="NCBI Taxonomy" id="118510"/>
    <lineage>
        <taxon>Eukaryota</taxon>
        <taxon>Viridiplantae</taxon>
        <taxon>Streptophyta</taxon>
        <taxon>Embryophyta</taxon>
        <taxon>Tracheophyta</taxon>
        <taxon>Spermatophyta</taxon>
        <taxon>Magnoliopsida</taxon>
        <taxon>eudicotyledons</taxon>
        <taxon>Gunneridae</taxon>
        <taxon>Pentapetalae</taxon>
        <taxon>asterids</taxon>
        <taxon>campanulids</taxon>
        <taxon>Asterales</taxon>
        <taxon>Asteraceae</taxon>
        <taxon>Asteroideae</taxon>
        <taxon>Anthemideae</taxon>
        <taxon>Anthemidinae</taxon>
        <taxon>Tanacetum</taxon>
    </lineage>
</organism>